<gene>
    <name evidence="2" type="ORF">GKO46_07670</name>
    <name evidence="3" type="ORF">GKO48_01675</name>
</gene>
<evidence type="ECO:0000313" key="3">
    <source>
        <dbReference type="EMBL" id="WFG38366.1"/>
    </source>
</evidence>
<protein>
    <submittedName>
        <fullName evidence="3">Uncharacterized protein</fullName>
    </submittedName>
</protein>
<keyword evidence="1" id="KW-0472">Membrane</keyword>
<dbReference type="EMBL" id="WMBE01000002">
    <property type="protein sequence ID" value="MDG0866948.1"/>
    <property type="molecule type" value="Genomic_DNA"/>
</dbReference>
<organism evidence="3 4">
    <name type="scientific">Candidatus Lucifugimonas marina</name>
    <dbReference type="NCBI Taxonomy" id="3038979"/>
    <lineage>
        <taxon>Bacteria</taxon>
        <taxon>Bacillati</taxon>
        <taxon>Chloroflexota</taxon>
        <taxon>Dehalococcoidia</taxon>
        <taxon>SAR202 cluster</taxon>
        <taxon>Candidatus Lucifugimonadales</taxon>
        <taxon>Candidatus Lucifugimonadaceae</taxon>
        <taxon>Candidatus Lucifugimonas</taxon>
    </lineage>
</organism>
<feature type="transmembrane region" description="Helical" evidence="1">
    <location>
        <begin position="21"/>
        <end position="45"/>
    </location>
</feature>
<dbReference type="Proteomes" id="UP001219901">
    <property type="component" value="Chromosome"/>
</dbReference>
<reference evidence="4" key="3">
    <citation type="submission" date="2023-06" db="EMBL/GenBank/DDBJ databases">
        <title>Pangenomics reveal diversification of enzyme families and niche specialization in globally abundant SAR202 bacteria.</title>
        <authorList>
            <person name="Saw J.H.W."/>
        </authorList>
    </citation>
    <scope>NUCLEOTIDE SEQUENCE [LARGE SCALE GENOMIC DNA]</scope>
    <source>
        <strain evidence="4">JH1073</strain>
    </source>
</reference>
<keyword evidence="1" id="KW-1133">Transmembrane helix</keyword>
<keyword evidence="1" id="KW-0812">Transmembrane</keyword>
<reference evidence="4 5" key="1">
    <citation type="submission" date="2019-11" db="EMBL/GenBank/DDBJ databases">
        <authorList>
            <person name="Cho J.-C."/>
        </authorList>
    </citation>
    <scope>NUCLEOTIDE SEQUENCE [LARGE SCALE GENOMIC DNA]</scope>
    <source>
        <strain evidence="3 4">JH1073</strain>
        <strain evidence="2 5">JH702</strain>
    </source>
</reference>
<dbReference type="Proteomes" id="UP001321249">
    <property type="component" value="Unassembled WGS sequence"/>
</dbReference>
<reference evidence="3" key="2">
    <citation type="journal article" date="2023" name="Nat. Commun.">
        <title>Cultivation of marine bacteria of the SAR202 clade.</title>
        <authorList>
            <person name="Lim Y."/>
            <person name="Seo J.H."/>
            <person name="Giovannoni S.J."/>
            <person name="Kang I."/>
            <person name="Cho J.C."/>
        </authorList>
    </citation>
    <scope>NUCLEOTIDE SEQUENCE</scope>
    <source>
        <strain evidence="3">JH1073</strain>
    </source>
</reference>
<name>A0AAJ5ZE15_9CHLR</name>
<dbReference type="RefSeq" id="WP_342824824.1">
    <property type="nucleotide sequence ID" value="NZ_CP046146.1"/>
</dbReference>
<evidence type="ECO:0000313" key="5">
    <source>
        <dbReference type="Proteomes" id="UP001321249"/>
    </source>
</evidence>
<evidence type="ECO:0000313" key="4">
    <source>
        <dbReference type="Proteomes" id="UP001219901"/>
    </source>
</evidence>
<proteinExistence type="predicted"/>
<dbReference type="AlphaFoldDB" id="A0AAJ5ZE15"/>
<sequence length="87" mass="10227">MIPPMVMWIKIQWFGIWIPLFLLWPIVIALLLLILPFVFIGLSIAGRLSKFWMALRIILAAYSMMCSVRGLQIEIQKEHRTLEIYLP</sequence>
<feature type="transmembrane region" description="Helical" evidence="1">
    <location>
        <begin position="51"/>
        <end position="71"/>
    </location>
</feature>
<dbReference type="EMBL" id="CP046147">
    <property type="protein sequence ID" value="WFG38366.1"/>
    <property type="molecule type" value="Genomic_DNA"/>
</dbReference>
<evidence type="ECO:0000256" key="1">
    <source>
        <dbReference type="SAM" id="Phobius"/>
    </source>
</evidence>
<accession>A0AAJ5ZE15</accession>
<evidence type="ECO:0000313" key="2">
    <source>
        <dbReference type="EMBL" id="MDG0866948.1"/>
    </source>
</evidence>
<keyword evidence="4" id="KW-1185">Reference proteome</keyword>